<proteinExistence type="predicted"/>
<sequence>MSINLKEGGRCVVNHSEDITMVDFSGDVNLAEKEGAGMADSSGATRTTQVAGPILGKQTPKKRCHKMRITWNNCSSTAEEGDDGRWPLAGLLCRSQQQKKQSNSCSVLMAANERRGHRSRHRWQRVGVVPLLQKNMLATPKEETPKKRCHRMRITWSNCSNTAEEGDDGRWPLAGLLCRSQQQKKQSNSCSVSMAANERRGHRSRRRWQRVGVAPLLQKNMLVTPKEEVRSCHWC</sequence>
<dbReference type="EMBL" id="AMZH03023924">
    <property type="protein sequence ID" value="RRT36198.1"/>
    <property type="molecule type" value="Genomic_DNA"/>
</dbReference>
<dbReference type="AlphaFoldDB" id="A0A426X9S0"/>
<gene>
    <name evidence="1" type="ORF">B296_00049573</name>
</gene>
<organism evidence="1 2">
    <name type="scientific">Ensete ventricosum</name>
    <name type="common">Abyssinian banana</name>
    <name type="synonym">Musa ensete</name>
    <dbReference type="NCBI Taxonomy" id="4639"/>
    <lineage>
        <taxon>Eukaryota</taxon>
        <taxon>Viridiplantae</taxon>
        <taxon>Streptophyta</taxon>
        <taxon>Embryophyta</taxon>
        <taxon>Tracheophyta</taxon>
        <taxon>Spermatophyta</taxon>
        <taxon>Magnoliopsida</taxon>
        <taxon>Liliopsida</taxon>
        <taxon>Zingiberales</taxon>
        <taxon>Musaceae</taxon>
        <taxon>Ensete</taxon>
    </lineage>
</organism>
<reference evidence="1 2" key="1">
    <citation type="journal article" date="2014" name="Agronomy (Basel)">
        <title>A Draft Genome Sequence for Ensete ventricosum, the Drought-Tolerant Tree Against Hunger.</title>
        <authorList>
            <person name="Harrison J."/>
            <person name="Moore K.A."/>
            <person name="Paszkiewicz K."/>
            <person name="Jones T."/>
            <person name="Grant M."/>
            <person name="Ambacheew D."/>
            <person name="Muzemil S."/>
            <person name="Studholme D.J."/>
        </authorList>
    </citation>
    <scope>NUCLEOTIDE SEQUENCE [LARGE SCALE GENOMIC DNA]</scope>
</reference>
<protein>
    <submittedName>
        <fullName evidence="1">Uncharacterized protein</fullName>
    </submittedName>
</protein>
<name>A0A426X9S0_ENSVE</name>
<accession>A0A426X9S0</accession>
<comment type="caution">
    <text evidence="1">The sequence shown here is derived from an EMBL/GenBank/DDBJ whole genome shotgun (WGS) entry which is preliminary data.</text>
</comment>
<dbReference type="Proteomes" id="UP000287651">
    <property type="component" value="Unassembled WGS sequence"/>
</dbReference>
<evidence type="ECO:0000313" key="1">
    <source>
        <dbReference type="EMBL" id="RRT36198.1"/>
    </source>
</evidence>
<evidence type="ECO:0000313" key="2">
    <source>
        <dbReference type="Proteomes" id="UP000287651"/>
    </source>
</evidence>